<dbReference type="EMBL" id="JBCLUF010000003">
    <property type="protein sequence ID" value="MEY8661590.1"/>
    <property type="molecule type" value="Genomic_DNA"/>
</dbReference>
<dbReference type="RefSeq" id="WP_369940514.1">
    <property type="nucleotide sequence ID" value="NZ_JBCLUF010000003.1"/>
</dbReference>
<reference evidence="2 3" key="1">
    <citation type="submission" date="2024-03" db="EMBL/GenBank/DDBJ databases">
        <title>Mouse gut bacterial collection (mGBC) of GemPharmatech.</title>
        <authorList>
            <person name="He Y."/>
            <person name="Dong L."/>
            <person name="Wu D."/>
            <person name="Gao X."/>
            <person name="Lin Z."/>
        </authorList>
    </citation>
    <scope>NUCLEOTIDE SEQUENCE [LARGE SCALE GENOMIC DNA]</scope>
    <source>
        <strain evidence="2 3">15-30</strain>
    </source>
</reference>
<proteinExistence type="predicted"/>
<keyword evidence="1" id="KW-0812">Transmembrane</keyword>
<name>A0ABV4DM82_9LACO</name>
<sequence length="41" mass="4613">MIEKIKGGVDFLRICLVLITVYGIGYASYCVDAIIDLFEEK</sequence>
<feature type="transmembrane region" description="Helical" evidence="1">
    <location>
        <begin position="12"/>
        <end position="35"/>
    </location>
</feature>
<dbReference type="Proteomes" id="UP001565236">
    <property type="component" value="Unassembled WGS sequence"/>
</dbReference>
<evidence type="ECO:0000313" key="2">
    <source>
        <dbReference type="EMBL" id="MEY8661590.1"/>
    </source>
</evidence>
<evidence type="ECO:0000313" key="3">
    <source>
        <dbReference type="Proteomes" id="UP001565236"/>
    </source>
</evidence>
<accession>A0ABV4DM82</accession>
<gene>
    <name evidence="2" type="ORF">AALT52_01580</name>
</gene>
<organism evidence="2 3">
    <name type="scientific">Ligilactobacillus faecis</name>
    <dbReference type="NCBI Taxonomy" id="762833"/>
    <lineage>
        <taxon>Bacteria</taxon>
        <taxon>Bacillati</taxon>
        <taxon>Bacillota</taxon>
        <taxon>Bacilli</taxon>
        <taxon>Lactobacillales</taxon>
        <taxon>Lactobacillaceae</taxon>
        <taxon>Ligilactobacillus</taxon>
    </lineage>
</organism>
<keyword evidence="1" id="KW-1133">Transmembrane helix</keyword>
<evidence type="ECO:0000256" key="1">
    <source>
        <dbReference type="SAM" id="Phobius"/>
    </source>
</evidence>
<comment type="caution">
    <text evidence="2">The sequence shown here is derived from an EMBL/GenBank/DDBJ whole genome shotgun (WGS) entry which is preliminary data.</text>
</comment>
<keyword evidence="3" id="KW-1185">Reference proteome</keyword>
<keyword evidence="1" id="KW-0472">Membrane</keyword>
<protein>
    <submittedName>
        <fullName evidence="2">Uncharacterized protein</fullName>
    </submittedName>
</protein>